<comment type="similarity">
    <text evidence="1">Belongs to the LysR transcriptional regulatory family.</text>
</comment>
<dbReference type="Pfam" id="PF03466">
    <property type="entry name" value="LysR_substrate"/>
    <property type="match status" value="1"/>
</dbReference>
<evidence type="ECO:0000313" key="8">
    <source>
        <dbReference type="Proteomes" id="UP001165498"/>
    </source>
</evidence>
<dbReference type="SUPFAM" id="SSF53850">
    <property type="entry name" value="Periplasmic binding protein-like II"/>
    <property type="match status" value="1"/>
</dbReference>
<proteinExistence type="inferred from homology"/>
<dbReference type="InterPro" id="IPR036388">
    <property type="entry name" value="WH-like_DNA-bd_sf"/>
</dbReference>
<organism evidence="7 8">
    <name type="scientific">Tahibacter harae</name>
    <dbReference type="NCBI Taxonomy" id="2963937"/>
    <lineage>
        <taxon>Bacteria</taxon>
        <taxon>Pseudomonadati</taxon>
        <taxon>Pseudomonadota</taxon>
        <taxon>Gammaproteobacteria</taxon>
        <taxon>Lysobacterales</taxon>
        <taxon>Rhodanobacteraceae</taxon>
        <taxon>Tahibacter</taxon>
    </lineage>
</organism>
<dbReference type="Gene3D" id="3.40.190.290">
    <property type="match status" value="1"/>
</dbReference>
<evidence type="ECO:0000256" key="3">
    <source>
        <dbReference type="ARBA" id="ARBA00023125"/>
    </source>
</evidence>
<feature type="domain" description="HTH lysR-type" evidence="6">
    <location>
        <begin position="1"/>
        <end position="59"/>
    </location>
</feature>
<evidence type="ECO:0000256" key="5">
    <source>
        <dbReference type="SAM" id="MobiDB-lite"/>
    </source>
</evidence>
<dbReference type="InterPro" id="IPR036390">
    <property type="entry name" value="WH_DNA-bd_sf"/>
</dbReference>
<feature type="region of interest" description="Disordered" evidence="5">
    <location>
        <begin position="322"/>
        <end position="344"/>
    </location>
</feature>
<dbReference type="InterPro" id="IPR000847">
    <property type="entry name" value="LysR_HTH_N"/>
</dbReference>
<evidence type="ECO:0000256" key="4">
    <source>
        <dbReference type="ARBA" id="ARBA00023163"/>
    </source>
</evidence>
<evidence type="ECO:0000256" key="1">
    <source>
        <dbReference type="ARBA" id="ARBA00009437"/>
    </source>
</evidence>
<reference evidence="7" key="1">
    <citation type="submission" date="2022-07" db="EMBL/GenBank/DDBJ databases">
        <title>Tahibacter sp., a new gammaproteobacterium isolated from the silt sample collected at pig farm.</title>
        <authorList>
            <person name="Chen H."/>
        </authorList>
    </citation>
    <scope>NUCLEOTIDE SEQUENCE</scope>
    <source>
        <strain evidence="7">P2K</strain>
    </source>
</reference>
<protein>
    <submittedName>
        <fullName evidence="7">LysR substrate-binding domain-containing protein</fullName>
    </submittedName>
</protein>
<dbReference type="PANTHER" id="PTHR30537:SF31">
    <property type="entry name" value="TRANSCRIPTIONAL REGULATOR, LYSR FAMILY"/>
    <property type="match status" value="1"/>
</dbReference>
<dbReference type="PANTHER" id="PTHR30537">
    <property type="entry name" value="HTH-TYPE TRANSCRIPTIONAL REGULATOR"/>
    <property type="match status" value="1"/>
</dbReference>
<accession>A0ABT1QZ48</accession>
<dbReference type="Proteomes" id="UP001165498">
    <property type="component" value="Unassembled WGS sequence"/>
</dbReference>
<dbReference type="Pfam" id="PF00126">
    <property type="entry name" value="HTH_1"/>
    <property type="match status" value="1"/>
</dbReference>
<gene>
    <name evidence="7" type="ORF">NM961_22905</name>
</gene>
<dbReference type="SUPFAM" id="SSF46785">
    <property type="entry name" value="Winged helix' DNA-binding domain"/>
    <property type="match status" value="1"/>
</dbReference>
<evidence type="ECO:0000313" key="7">
    <source>
        <dbReference type="EMBL" id="MCQ4167574.1"/>
    </source>
</evidence>
<name>A0ABT1QZ48_9GAMM</name>
<keyword evidence="4" id="KW-0804">Transcription</keyword>
<evidence type="ECO:0000256" key="2">
    <source>
        <dbReference type="ARBA" id="ARBA00023015"/>
    </source>
</evidence>
<dbReference type="PROSITE" id="PS50931">
    <property type="entry name" value="HTH_LYSR"/>
    <property type="match status" value="1"/>
</dbReference>
<dbReference type="EMBL" id="JANFQO010000035">
    <property type="protein sequence ID" value="MCQ4167574.1"/>
    <property type="molecule type" value="Genomic_DNA"/>
</dbReference>
<keyword evidence="8" id="KW-1185">Reference proteome</keyword>
<dbReference type="InterPro" id="IPR005119">
    <property type="entry name" value="LysR_subst-bd"/>
</dbReference>
<dbReference type="RefSeq" id="WP_255916759.1">
    <property type="nucleotide sequence ID" value="NZ_JANFQO010000035.1"/>
</dbReference>
<keyword evidence="2" id="KW-0805">Transcription regulation</keyword>
<comment type="caution">
    <text evidence="7">The sequence shown here is derived from an EMBL/GenBank/DDBJ whole genome shotgun (WGS) entry which is preliminary data.</text>
</comment>
<evidence type="ECO:0000259" key="6">
    <source>
        <dbReference type="PROSITE" id="PS50931"/>
    </source>
</evidence>
<dbReference type="Gene3D" id="1.10.10.10">
    <property type="entry name" value="Winged helix-like DNA-binding domain superfamily/Winged helix DNA-binding domain"/>
    <property type="match status" value="1"/>
</dbReference>
<keyword evidence="3" id="KW-0238">DNA-binding</keyword>
<sequence>MRDLNDMALFVAVADHRGFAAAGRALNIPKSRLSRRLAQLEDELGVRLIQRSTRQFAVTEIGRQFLAHCRAMLSEARAAEEVIASQRAEPRGIVRVSCPVEIAQNLVAACLPDFLAAYPRVRVQLLVSNRRYDLFNENIDLALRVRPAPEMDAELVTRALGHTQKLLVASKAYLDTYGRPQQPQDIAAHRTLSLVDSETVQTWNFFPRHGDAEPTRVDVEPALLCGEFNVLLHAALAGQGITGLPETVCGAAVLDGRLEPVLPQWHATAGVLHLAYLSRRGLLPAVRALADFLAERLPPLLEALRAESGCLSPGAQEMARKLGLEAGIGDGGTRDPEPEPESGS</sequence>
<dbReference type="InterPro" id="IPR058163">
    <property type="entry name" value="LysR-type_TF_proteobact-type"/>
</dbReference>